<evidence type="ECO:0000256" key="1">
    <source>
        <dbReference type="SAM" id="Phobius"/>
    </source>
</evidence>
<gene>
    <name evidence="2" type="ORF">SELMODRAFT_412799</name>
</gene>
<sequence length="741" mass="81451">MATLGGFPLPHDVDADRAYYGAGSAVAIVPLLLLGVIVSAWYSVSIRDGQARVSTDREEAGKIDDAFGNGAPFIRYSSKNESFAVGNLRWQPQLSAADYSANGLAGPFSILKHAQIGELLLKIARDWEELRPRLGEQMIRAGFEGPSDRACFLWLEDCFKLGRDKSIVEAVEAILGHPVLLSGLTVWNAPPKSQQALKLKFEGFQCETVDVLLNSGARLVQNSHTMTRKMAIKLANQIKAARRFYGDESPQLRQQLESVVLMYLADKVEGAAVQDIDLEPGGAYFINGRLLYGTSNPTEALQASLLLQFVPANCTLRDQEVDSSHIALVSRPVLPPTLLASETSTSGDNLTSDSRNDVRHGLVHSERLSFEEEDLFDRREYRPPGILPGSNITVLRKRARATGASGIYEFARSPLLDWITVEMLAFKGTEAAFKSSAHDQVVVVVRGTLNYHHVGSRRAYREVKELKSGELAFLSSSELHALTSGAGVDYIRISWAGKQGSTLLSSGVGKSISNGKQVFAMPVSGLGAINARSVVLRTGQAYDPENEADCDVLVVVLKGAHLQIVPSQEYLQVNEAVLIPAGEACILWNSGLFPVTIIALQLYASLKFDDKDSCYLEAAYRTRGKIFTKLELVVACTGYLSLSLESGSTSRFCSCTPGQKIYERVDAKSAEHYRTSQDEDCRVPGHSQPVAVHLKNLEELLGVLVQLKVQAIELQYSRDCITWNRLPRLRFLSKDMIRRWT</sequence>
<accession>D8RMC0</accession>
<dbReference type="HOGENOM" id="CLU_022216_0_0_1"/>
<dbReference type="Gramene" id="EFJ26509">
    <property type="protein sequence ID" value="EFJ26509"/>
    <property type="gene ID" value="SELMODRAFT_412799"/>
</dbReference>
<evidence type="ECO:0000313" key="2">
    <source>
        <dbReference type="EMBL" id="EFJ26509.1"/>
    </source>
</evidence>
<keyword evidence="1" id="KW-0812">Transmembrane</keyword>
<organism evidence="3">
    <name type="scientific">Selaginella moellendorffii</name>
    <name type="common">Spikemoss</name>
    <dbReference type="NCBI Taxonomy" id="88036"/>
    <lineage>
        <taxon>Eukaryota</taxon>
        <taxon>Viridiplantae</taxon>
        <taxon>Streptophyta</taxon>
        <taxon>Embryophyta</taxon>
        <taxon>Tracheophyta</taxon>
        <taxon>Lycopodiopsida</taxon>
        <taxon>Selaginellales</taxon>
        <taxon>Selaginellaceae</taxon>
        <taxon>Selaginella</taxon>
    </lineage>
</organism>
<dbReference type="InParanoid" id="D8RMC0"/>
<reference evidence="2 3" key="1">
    <citation type="journal article" date="2011" name="Science">
        <title>The Selaginella genome identifies genetic changes associated with the evolution of vascular plants.</title>
        <authorList>
            <person name="Banks J.A."/>
            <person name="Nishiyama T."/>
            <person name="Hasebe M."/>
            <person name="Bowman J.L."/>
            <person name="Gribskov M."/>
            <person name="dePamphilis C."/>
            <person name="Albert V.A."/>
            <person name="Aono N."/>
            <person name="Aoyama T."/>
            <person name="Ambrose B.A."/>
            <person name="Ashton N.W."/>
            <person name="Axtell M.J."/>
            <person name="Barker E."/>
            <person name="Barker M.S."/>
            <person name="Bennetzen J.L."/>
            <person name="Bonawitz N.D."/>
            <person name="Chapple C."/>
            <person name="Cheng C."/>
            <person name="Correa L.G."/>
            <person name="Dacre M."/>
            <person name="DeBarry J."/>
            <person name="Dreyer I."/>
            <person name="Elias M."/>
            <person name="Engstrom E.M."/>
            <person name="Estelle M."/>
            <person name="Feng L."/>
            <person name="Finet C."/>
            <person name="Floyd S.K."/>
            <person name="Frommer W.B."/>
            <person name="Fujita T."/>
            <person name="Gramzow L."/>
            <person name="Gutensohn M."/>
            <person name="Harholt J."/>
            <person name="Hattori M."/>
            <person name="Heyl A."/>
            <person name="Hirai T."/>
            <person name="Hiwatashi Y."/>
            <person name="Ishikawa M."/>
            <person name="Iwata M."/>
            <person name="Karol K.G."/>
            <person name="Koehler B."/>
            <person name="Kolukisaoglu U."/>
            <person name="Kubo M."/>
            <person name="Kurata T."/>
            <person name="Lalonde S."/>
            <person name="Li K."/>
            <person name="Li Y."/>
            <person name="Litt A."/>
            <person name="Lyons E."/>
            <person name="Manning G."/>
            <person name="Maruyama T."/>
            <person name="Michael T.P."/>
            <person name="Mikami K."/>
            <person name="Miyazaki S."/>
            <person name="Morinaga S."/>
            <person name="Murata T."/>
            <person name="Mueller-Roeber B."/>
            <person name="Nelson D.R."/>
            <person name="Obara M."/>
            <person name="Oguri Y."/>
            <person name="Olmstead R.G."/>
            <person name="Onodera N."/>
            <person name="Petersen B.L."/>
            <person name="Pils B."/>
            <person name="Prigge M."/>
            <person name="Rensing S.A."/>
            <person name="Riano-Pachon D.M."/>
            <person name="Roberts A.W."/>
            <person name="Sato Y."/>
            <person name="Scheller H.V."/>
            <person name="Schulz B."/>
            <person name="Schulz C."/>
            <person name="Shakirov E.V."/>
            <person name="Shibagaki N."/>
            <person name="Shinohara N."/>
            <person name="Shippen D.E."/>
            <person name="Soerensen I."/>
            <person name="Sotooka R."/>
            <person name="Sugimoto N."/>
            <person name="Sugita M."/>
            <person name="Sumikawa N."/>
            <person name="Tanurdzic M."/>
            <person name="Theissen G."/>
            <person name="Ulvskov P."/>
            <person name="Wakazuki S."/>
            <person name="Weng J.K."/>
            <person name="Willats W.W."/>
            <person name="Wipf D."/>
            <person name="Wolf P.G."/>
            <person name="Yang L."/>
            <person name="Zimmer A.D."/>
            <person name="Zhu Q."/>
            <person name="Mitros T."/>
            <person name="Hellsten U."/>
            <person name="Loque D."/>
            <person name="Otillar R."/>
            <person name="Salamov A."/>
            <person name="Schmutz J."/>
            <person name="Shapiro H."/>
            <person name="Lindquist E."/>
            <person name="Lucas S."/>
            <person name="Rokhsar D."/>
            <person name="Grigoriev I.V."/>
        </authorList>
    </citation>
    <scope>NUCLEOTIDE SEQUENCE [LARGE SCALE GENOMIC DNA]</scope>
</reference>
<dbReference type="AlphaFoldDB" id="D8RMC0"/>
<dbReference type="OMA" id="GEACILW"/>
<keyword evidence="1" id="KW-1133">Transmembrane helix</keyword>
<protein>
    <submittedName>
        <fullName evidence="2">Uncharacterized protein</fullName>
    </submittedName>
</protein>
<keyword evidence="1" id="KW-0472">Membrane</keyword>
<dbReference type="KEGG" id="smo:SELMODRAFT_412799"/>
<evidence type="ECO:0000313" key="3">
    <source>
        <dbReference type="Proteomes" id="UP000001514"/>
    </source>
</evidence>
<dbReference type="EMBL" id="GL377584">
    <property type="protein sequence ID" value="EFJ26509.1"/>
    <property type="molecule type" value="Genomic_DNA"/>
</dbReference>
<dbReference type="Proteomes" id="UP000001514">
    <property type="component" value="Unassembled WGS sequence"/>
</dbReference>
<name>D8RMC0_SELML</name>
<keyword evidence="3" id="KW-1185">Reference proteome</keyword>
<feature type="transmembrane region" description="Helical" evidence="1">
    <location>
        <begin position="20"/>
        <end position="42"/>
    </location>
</feature>
<proteinExistence type="predicted"/>